<sequence length="527" mass="57823">MIAGKNTKMSCKYFLKIFLQINILSAIGTLPLTVHAQDTSAVAPQHVLPAAPRQLPSTGSAIALPPVQKAPAHPAHPPAPSADHLGAIFDRESISSLLNRNDDALRRSDLTAGYYVPAEAFGHIAPQLSPYRNWLAERGFSFEFSYKGEAMANVGGGISKGMSYAHELTFNTRWDLGKLLGLDGWILHAVMMERAGREVSYDHVGDHHILLSEVYSLSGHAAAHLADIYLEKSFFNNRLNINIGRITLTHTYATSVLLCTFMVQCSAPPAIKADEGWSVYPKANWGGTLRFKPTRDLTLRTGVYRVGALTENPSGWAWGSEHSTGVMLPIELTWEPFIGPDNLPGHYKLGFAHDTSPYADRLGTIPAMFAKEVFHDATKPRDTFYIEADQMVYRKGGQHQMAGGYILAGYVHNTPSVSTFSDQVYVGASLLGIIPRRPFDRFGVMYSYYQMSPAITVGQRLRQLAGMSMGAFVNGPQTHSAILEAYYGVPIRPGLVPQPEFEYMMRPGQTSIIPNATLVGLKVLGNL</sequence>
<evidence type="ECO:0000313" key="3">
    <source>
        <dbReference type="EMBL" id="AHK72012.1"/>
    </source>
</evidence>
<name>A0A067Z715_GLUOY</name>
<comment type="similarity">
    <text evidence="1 2">Belongs to the OprB family.</text>
</comment>
<protein>
    <submittedName>
        <fullName evidence="3">Porin B</fullName>
    </submittedName>
</protein>
<dbReference type="GO" id="GO:0016020">
    <property type="term" value="C:membrane"/>
    <property type="evidence" value="ECO:0007669"/>
    <property type="project" value="InterPro"/>
</dbReference>
<dbReference type="InterPro" id="IPR038673">
    <property type="entry name" value="OprB_sf"/>
</dbReference>
<dbReference type="Gene3D" id="2.40.160.180">
    <property type="entry name" value="Carbohydrate-selective porin OprB"/>
    <property type="match status" value="1"/>
</dbReference>
<keyword evidence="2" id="KW-0732">Signal</keyword>
<evidence type="ECO:0000256" key="1">
    <source>
        <dbReference type="ARBA" id="ARBA00008769"/>
    </source>
</evidence>
<evidence type="ECO:0000313" key="4">
    <source>
        <dbReference type="Proteomes" id="UP000031656"/>
    </source>
</evidence>
<dbReference type="KEGG" id="goy:GLS_c21410"/>
<dbReference type="PANTHER" id="PTHR37944:SF1">
    <property type="entry name" value="PORIN B"/>
    <property type="match status" value="1"/>
</dbReference>
<dbReference type="InterPro" id="IPR007049">
    <property type="entry name" value="Carb-sel_porin_OprB"/>
</dbReference>
<evidence type="ECO:0000256" key="2">
    <source>
        <dbReference type="RuleBase" id="RU363072"/>
    </source>
</evidence>
<dbReference type="EMBL" id="CP004373">
    <property type="protein sequence ID" value="AHK72012.1"/>
    <property type="molecule type" value="Genomic_DNA"/>
</dbReference>
<dbReference type="GO" id="GO:0015288">
    <property type="term" value="F:porin activity"/>
    <property type="evidence" value="ECO:0007669"/>
    <property type="project" value="InterPro"/>
</dbReference>
<reference evidence="3 4" key="1">
    <citation type="journal article" date="2015" name="Appl. Microbiol. Biotechnol.">
        <title>The consequence of an additional NADH dehydrogenase paralog on the growth of Gluconobacter oxydans DSM3504.</title>
        <authorList>
            <person name="Kostner D."/>
            <person name="Luchterhand B."/>
            <person name="Junker A."/>
            <person name="Volland S."/>
            <person name="Daniel R."/>
            <person name="Buchs J."/>
            <person name="Liebl W."/>
            <person name="Ehrenreich A."/>
        </authorList>
    </citation>
    <scope>NUCLEOTIDE SEQUENCE [LARGE SCALE GENOMIC DNA]</scope>
    <source>
        <strain evidence="3">DSM 3504</strain>
    </source>
</reference>
<gene>
    <name evidence="3" type="primary">oprB6</name>
    <name evidence="3" type="ORF">GLS_c21410</name>
</gene>
<feature type="chain" id="PRO_5007227262" evidence="2">
    <location>
        <begin position="37"/>
        <end position="527"/>
    </location>
</feature>
<accession>A0A067Z715</accession>
<dbReference type="Proteomes" id="UP000031656">
    <property type="component" value="Chromosome"/>
</dbReference>
<proteinExistence type="inferred from homology"/>
<dbReference type="Pfam" id="PF04966">
    <property type="entry name" value="OprB"/>
    <property type="match status" value="1"/>
</dbReference>
<dbReference type="AlphaFoldDB" id="A0A067Z715"/>
<dbReference type="InterPro" id="IPR052932">
    <property type="entry name" value="OprB_Porin"/>
</dbReference>
<dbReference type="PANTHER" id="PTHR37944">
    <property type="entry name" value="PORIN B"/>
    <property type="match status" value="1"/>
</dbReference>
<dbReference type="HOGENOM" id="CLU_029684_0_1_5"/>
<organism evidence="3 4">
    <name type="scientific">Gluconobacter oxydans DSM 3504</name>
    <dbReference type="NCBI Taxonomy" id="1288313"/>
    <lineage>
        <taxon>Bacteria</taxon>
        <taxon>Pseudomonadati</taxon>
        <taxon>Pseudomonadota</taxon>
        <taxon>Alphaproteobacteria</taxon>
        <taxon>Acetobacterales</taxon>
        <taxon>Acetobacteraceae</taxon>
        <taxon>Gluconobacter</taxon>
    </lineage>
</organism>
<dbReference type="GO" id="GO:0008643">
    <property type="term" value="P:carbohydrate transport"/>
    <property type="evidence" value="ECO:0007669"/>
    <property type="project" value="InterPro"/>
</dbReference>
<feature type="signal peptide" evidence="2">
    <location>
        <begin position="1"/>
        <end position="36"/>
    </location>
</feature>